<feature type="transmembrane region" description="Helical" evidence="1">
    <location>
        <begin position="78"/>
        <end position="99"/>
    </location>
</feature>
<dbReference type="RefSeq" id="WP_138287735.1">
    <property type="nucleotide sequence ID" value="NZ_CP058350.1"/>
</dbReference>
<sequence>MTRAADECLTGEVHPQLPYTGTPLTFFQKARLVWLALFAPQAFISEEEADNAKLNAAPTSAHEGSRLHAIRSGLCQSAFWGLVAMGTGFAIGSLLGASIGPQLEFAIGIVVVGTTILMWATLALQGWSIQSFKGNTLSERLNQWIFRTLYVIGTALISAGSVWSLF</sequence>
<gene>
    <name evidence="2" type="ORF">FE840_016620</name>
</gene>
<dbReference type="EMBL" id="CP058350">
    <property type="protein sequence ID" value="QLF71042.1"/>
    <property type="molecule type" value="Genomic_DNA"/>
</dbReference>
<protein>
    <submittedName>
        <fullName evidence="2">Uncharacterized protein</fullName>
    </submittedName>
</protein>
<reference evidence="2 3" key="1">
    <citation type="submission" date="2020-06" db="EMBL/GenBank/DDBJ databases">
        <title>Genome sequence of Rhizobium sp strain ADMK78.</title>
        <authorList>
            <person name="Rahi P."/>
        </authorList>
    </citation>
    <scope>NUCLEOTIDE SEQUENCE [LARGE SCALE GENOMIC DNA]</scope>
    <source>
        <strain evidence="2 3">ADMK78</strain>
    </source>
</reference>
<feature type="transmembrane region" description="Helical" evidence="1">
    <location>
        <begin position="144"/>
        <end position="165"/>
    </location>
</feature>
<keyword evidence="1" id="KW-0812">Transmembrane</keyword>
<evidence type="ECO:0000313" key="3">
    <source>
        <dbReference type="Proteomes" id="UP000308530"/>
    </source>
</evidence>
<evidence type="ECO:0000256" key="1">
    <source>
        <dbReference type="SAM" id="Phobius"/>
    </source>
</evidence>
<proteinExistence type="predicted"/>
<name>A0ABX6QS79_9HYPH</name>
<keyword evidence="3" id="KW-1185">Reference proteome</keyword>
<evidence type="ECO:0000313" key="2">
    <source>
        <dbReference type="EMBL" id="QLF71042.1"/>
    </source>
</evidence>
<accession>A0ABX6QS79</accession>
<organism evidence="2 3">
    <name type="scientific">Peteryoungia desertarenae</name>
    <dbReference type="NCBI Taxonomy" id="1813451"/>
    <lineage>
        <taxon>Bacteria</taxon>
        <taxon>Pseudomonadati</taxon>
        <taxon>Pseudomonadota</taxon>
        <taxon>Alphaproteobacteria</taxon>
        <taxon>Hyphomicrobiales</taxon>
        <taxon>Rhizobiaceae</taxon>
        <taxon>Peteryoungia</taxon>
    </lineage>
</organism>
<feature type="transmembrane region" description="Helical" evidence="1">
    <location>
        <begin position="105"/>
        <end position="124"/>
    </location>
</feature>
<dbReference type="Proteomes" id="UP000308530">
    <property type="component" value="Chromosome"/>
</dbReference>
<keyword evidence="1" id="KW-0472">Membrane</keyword>
<keyword evidence="1" id="KW-1133">Transmembrane helix</keyword>